<protein>
    <submittedName>
        <fullName evidence="2">Uncharacterized protein</fullName>
    </submittedName>
</protein>
<feature type="compositionally biased region" description="Polar residues" evidence="1">
    <location>
        <begin position="69"/>
        <end position="79"/>
    </location>
</feature>
<evidence type="ECO:0000256" key="1">
    <source>
        <dbReference type="SAM" id="MobiDB-lite"/>
    </source>
</evidence>
<dbReference type="EMBL" id="APWK03000014">
    <property type="protein sequence ID" value="PHH55248.1"/>
    <property type="molecule type" value="Genomic_DNA"/>
</dbReference>
<comment type="caution">
    <text evidence="2">The sequence shown here is derived from an EMBL/GenBank/DDBJ whole genome shotgun (WGS) entry which is preliminary data.</text>
</comment>
<feature type="region of interest" description="Disordered" evidence="1">
    <location>
        <begin position="474"/>
        <end position="552"/>
    </location>
</feature>
<sequence>MFLHSGASLHSRQYSASDSSSHQDMTSTRPPPPALSESSSVPRRLPLFRFSLPPPRHQPVGIIHEETMENSIPATQLPDSQADARKRSNRRSLAEVPVYTQTPIARKPVRPRPVSDYIPRQSHVVRFQEPDAQAPKVGDNVSLPDEENYHVRNYLAQPAPTPSQPPTVISSEDDDGTYSEISDNSSTFTSSIAGGSRRRSTRLSKTGSRFIVAQPPPKVVKKSRRLIQMRPQLLLQIQLVTETRPKPMFDVLPSTFVSGSTFAAPRLARKFPRLFRVSGNLGPNDLVLARSEDYDIDENSDATEERLDRRDLIAVFSPVLESEKTDIVLADGTVWSATALTNGSYDFVHESADGVLTRARWAKRRVIHGPATVPENNLGSDEPASYKFTFSILDPATRRHPVMATVTPTWLEIQDFCYLPDQPRDSAHLTPRSSVANKGAANVFASNDRRFLPIDNETRAFIAISSVWVSLQQKGITGATPPRRSSIRRSLSNYDKPQTPASSASSGASSPAQIPVPATAGAMPTSSICSTISQKRASLPTAPQDQGNVPRRSMSTGAAFMQRRVAAATASAASSSVGAGDLPHDPASIPRSATFVDGASVMSGSMGREHKKGIFSSLKRVFSRRKPSRV</sequence>
<feature type="region of interest" description="Disordered" evidence="1">
    <location>
        <begin position="156"/>
        <end position="209"/>
    </location>
</feature>
<feature type="region of interest" description="Disordered" evidence="1">
    <location>
        <begin position="124"/>
        <end position="144"/>
    </location>
</feature>
<dbReference type="OrthoDB" id="5404323at2759"/>
<reference evidence="2 3" key="1">
    <citation type="journal article" date="2013" name="Fungal Biol.">
        <title>Analysis of microsatellite markers in the genome of the plant pathogen Ceratocystis fimbriata.</title>
        <authorList>
            <person name="Simpson M.C."/>
            <person name="Wilken P.M."/>
            <person name="Coetzee M.P."/>
            <person name="Wingfield M.J."/>
            <person name="Wingfield B.D."/>
        </authorList>
    </citation>
    <scope>NUCLEOTIDE SEQUENCE [LARGE SCALE GENOMIC DNA]</scope>
    <source>
        <strain evidence="2 3">CBS 114723</strain>
    </source>
</reference>
<feature type="region of interest" description="Disordered" evidence="1">
    <location>
        <begin position="1"/>
        <end position="42"/>
    </location>
</feature>
<reference evidence="2 3" key="2">
    <citation type="journal article" date="2013" name="IMA Fungus">
        <title>IMA Genome-F 1: Ceratocystis fimbriata: Draft nuclear genome sequence for the plant pathogen, Ceratocystis fimbriata.</title>
        <authorList>
            <person name="Wilken P.M."/>
            <person name="Steenkamp E.T."/>
            <person name="Wingfield M.J."/>
            <person name="de Beer Z.W."/>
            <person name="Wingfield B.D."/>
        </authorList>
    </citation>
    <scope>NUCLEOTIDE SEQUENCE [LARGE SCALE GENOMIC DNA]</scope>
    <source>
        <strain evidence="2 3">CBS 114723</strain>
    </source>
</reference>
<feature type="compositionally biased region" description="Polar residues" evidence="1">
    <location>
        <begin position="179"/>
        <end position="193"/>
    </location>
</feature>
<name>A0A2C5X6B9_9PEZI</name>
<evidence type="ECO:0000313" key="2">
    <source>
        <dbReference type="EMBL" id="PHH55248.1"/>
    </source>
</evidence>
<keyword evidence="3" id="KW-1185">Reference proteome</keyword>
<feature type="compositionally biased region" description="Polar residues" evidence="1">
    <location>
        <begin position="524"/>
        <end position="547"/>
    </location>
</feature>
<organism evidence="2 3">
    <name type="scientific">Ceratocystis fimbriata CBS 114723</name>
    <dbReference type="NCBI Taxonomy" id="1035309"/>
    <lineage>
        <taxon>Eukaryota</taxon>
        <taxon>Fungi</taxon>
        <taxon>Dikarya</taxon>
        <taxon>Ascomycota</taxon>
        <taxon>Pezizomycotina</taxon>
        <taxon>Sordariomycetes</taxon>
        <taxon>Hypocreomycetidae</taxon>
        <taxon>Microascales</taxon>
        <taxon>Ceratocystidaceae</taxon>
        <taxon>Ceratocystis</taxon>
    </lineage>
</organism>
<dbReference type="Proteomes" id="UP000222788">
    <property type="component" value="Unassembled WGS sequence"/>
</dbReference>
<evidence type="ECO:0000313" key="3">
    <source>
        <dbReference type="Proteomes" id="UP000222788"/>
    </source>
</evidence>
<dbReference type="STRING" id="1035309.A0A2C5X6B9"/>
<feature type="region of interest" description="Disordered" evidence="1">
    <location>
        <begin position="66"/>
        <end position="91"/>
    </location>
</feature>
<feature type="compositionally biased region" description="Polar residues" evidence="1">
    <location>
        <begin position="8"/>
        <end position="28"/>
    </location>
</feature>
<dbReference type="AlphaFoldDB" id="A0A2C5X6B9"/>
<proteinExistence type="predicted"/>
<feature type="compositionally biased region" description="Low complexity" evidence="1">
    <location>
        <begin position="500"/>
        <end position="512"/>
    </location>
</feature>
<gene>
    <name evidence="2" type="ORF">CFIMG_007477RA00001</name>
</gene>
<accession>A0A2C5X6B9</accession>